<reference evidence="2" key="1">
    <citation type="journal article" date="2017" name="Nat. Microbiol.">
        <title>Global analysis of biosynthetic gene clusters reveals vast potential of secondary metabolite production in Penicillium species.</title>
        <authorList>
            <person name="Nielsen J.C."/>
            <person name="Grijseels S."/>
            <person name="Prigent S."/>
            <person name="Ji B."/>
            <person name="Dainat J."/>
            <person name="Nielsen K.F."/>
            <person name="Frisvad J.C."/>
            <person name="Workman M."/>
            <person name="Nielsen J."/>
        </authorList>
    </citation>
    <scope>NUCLEOTIDE SEQUENCE [LARGE SCALE GENOMIC DNA]</scope>
    <source>
        <strain evidence="2">IBT 14082</strain>
    </source>
</reference>
<evidence type="ECO:0000313" key="2">
    <source>
        <dbReference type="Proteomes" id="UP000191342"/>
    </source>
</evidence>
<dbReference type="Proteomes" id="UP000191342">
    <property type="component" value="Unassembled WGS sequence"/>
</dbReference>
<organism evidence="1 2">
    <name type="scientific">Penicillium flavigenum</name>
    <dbReference type="NCBI Taxonomy" id="254877"/>
    <lineage>
        <taxon>Eukaryota</taxon>
        <taxon>Fungi</taxon>
        <taxon>Dikarya</taxon>
        <taxon>Ascomycota</taxon>
        <taxon>Pezizomycotina</taxon>
        <taxon>Eurotiomycetes</taxon>
        <taxon>Eurotiomycetidae</taxon>
        <taxon>Eurotiales</taxon>
        <taxon>Aspergillaceae</taxon>
        <taxon>Penicillium</taxon>
    </lineage>
</organism>
<protein>
    <submittedName>
        <fullName evidence="1">Uncharacterized protein</fullName>
    </submittedName>
</protein>
<name>A0A1V6T1L3_9EURO</name>
<dbReference type="EMBL" id="MLQL01000018">
    <property type="protein sequence ID" value="OQE19633.1"/>
    <property type="molecule type" value="Genomic_DNA"/>
</dbReference>
<keyword evidence="2" id="KW-1185">Reference proteome</keyword>
<dbReference type="OrthoDB" id="4348291at2759"/>
<proteinExistence type="predicted"/>
<comment type="caution">
    <text evidence="1">The sequence shown here is derived from an EMBL/GenBank/DDBJ whole genome shotgun (WGS) entry which is preliminary data.</text>
</comment>
<accession>A0A1V6T1L3</accession>
<sequence length="306" mass="34573">MHHYSTITQRFRPFYNPIPSCHFINIYWSALSAQPRLLLPIGREASPPLCECQSWCQGVSCVALSRAKAALWLSGIVYSICLSNLLHLAHPALSTASNMPRRPRSLTKNKIKKLFTAFHTSQGICRPVEADVVEATDALLALRHNAAVTIRTGPKRQLLNVPVPMKPIDADDLDGAALDKFPVWEKFIWLNKQRPIWPHFVVKSSDEWVYVITKFLSTKLRAAVWRMDFTQNGDVRRDRTNFGKPVIAWAYGIPWVAVSHTGHMLGGSAQQWGPIPLKTDTPKDWRIRASFRKVAQVKASRFGSIL</sequence>
<gene>
    <name evidence="1" type="ORF">PENFLA_c018G05658</name>
</gene>
<evidence type="ECO:0000313" key="1">
    <source>
        <dbReference type="EMBL" id="OQE19633.1"/>
    </source>
</evidence>
<dbReference type="AlphaFoldDB" id="A0A1V6T1L3"/>